<dbReference type="EMBL" id="PZQS01000004">
    <property type="protein sequence ID" value="PVD31912.1"/>
    <property type="molecule type" value="Genomic_DNA"/>
</dbReference>
<dbReference type="Proteomes" id="UP000245119">
    <property type="component" value="Linkage Group LG4"/>
</dbReference>
<protein>
    <recommendedName>
        <fullName evidence="4">Endonuclease/exonuclease/phosphatase domain-containing protein</fullName>
    </recommendedName>
</protein>
<sequence length="728" mass="81993">MVAKQNRSNMPDRSRPGSPTTAHPSGGLQGGGDKCATGTKSTPKSTIKLPTQGTTIGTWNVRTLFQCGKVKELTHELQRYRWDIVGLAEVRWTGFGDRRRAPCKPPALRDWSLLEAMEATSPRVVKKAGGRQPPHLDMDLRSFSPCFSSNNGEHHRGRRPVHRHWLRCQTHQTSRVRRFRKIVVRTVPGVCGVYRYVTKLVEAPEPSPYPTPTTITPARRQYTGDSAESPQGVVVTRCHLVGDEKSGDISDAEGPRRCRGAESRDRPSRQTLSADVKSSLKAASPDYARVRSAGRSSLVFWQDDWAPSPESSRAVGLGSVPRPLCSLQPLRMTSSAFCDFRVEADSVLKRISVFDEDQYCPTIHKPGAQTLLEEKFDPLHSLFSGERSTEEENNLGILDSKNIGTGLKYTYQQLCCRGTYSVNEQVFLQPRNNLLSYESQQHQVPWLLTGHRYHSQQSNSRTIHKLLSDLSIIHLGQLNNVPKPQGRLRMPPHLPKVSEPFKSEVKTEAVDGMIKFRCRHRKWSYHGKLTWTFARKYRAAKHLFLLNTNHPYIHKTKYTKEQEKDKKHITWGVTKRENVIESVHISEESELFQQWGPYKSPLIRKSATVVPTPAAGPGCLNVTSLKHRQTQRETVKIVDGGCDANRLGGRTKCMCVRFHQASGHRSVTATDSAEVDSCGVGNESADASENDVQDGEESFWDMELQLWKDNIHAASSYWQPGTTYQRKS</sequence>
<name>A0A2T7PES1_POMCA</name>
<gene>
    <name evidence="2" type="ORF">C0Q70_07338</name>
</gene>
<accession>A0A2T7PES1</accession>
<comment type="caution">
    <text evidence="2">The sequence shown here is derived from an EMBL/GenBank/DDBJ whole genome shotgun (WGS) entry which is preliminary data.</text>
</comment>
<evidence type="ECO:0000256" key="1">
    <source>
        <dbReference type="SAM" id="MobiDB-lite"/>
    </source>
</evidence>
<feature type="region of interest" description="Disordered" evidence="1">
    <location>
        <begin position="244"/>
        <end position="278"/>
    </location>
</feature>
<dbReference type="SUPFAM" id="SSF56219">
    <property type="entry name" value="DNase I-like"/>
    <property type="match status" value="1"/>
</dbReference>
<feature type="compositionally biased region" description="Basic and acidic residues" evidence="1">
    <location>
        <begin position="244"/>
        <end position="268"/>
    </location>
</feature>
<feature type="region of interest" description="Disordered" evidence="1">
    <location>
        <begin position="1"/>
        <end position="49"/>
    </location>
</feature>
<evidence type="ECO:0008006" key="4">
    <source>
        <dbReference type="Google" id="ProtNLM"/>
    </source>
</evidence>
<dbReference type="AlphaFoldDB" id="A0A2T7PES1"/>
<proteinExistence type="predicted"/>
<evidence type="ECO:0000313" key="2">
    <source>
        <dbReference type="EMBL" id="PVD31912.1"/>
    </source>
</evidence>
<evidence type="ECO:0000313" key="3">
    <source>
        <dbReference type="Proteomes" id="UP000245119"/>
    </source>
</evidence>
<keyword evidence="3" id="KW-1185">Reference proteome</keyword>
<dbReference type="InterPro" id="IPR036691">
    <property type="entry name" value="Endo/exonu/phosph_ase_sf"/>
</dbReference>
<organism evidence="2 3">
    <name type="scientific">Pomacea canaliculata</name>
    <name type="common">Golden apple snail</name>
    <dbReference type="NCBI Taxonomy" id="400727"/>
    <lineage>
        <taxon>Eukaryota</taxon>
        <taxon>Metazoa</taxon>
        <taxon>Spiralia</taxon>
        <taxon>Lophotrochozoa</taxon>
        <taxon>Mollusca</taxon>
        <taxon>Gastropoda</taxon>
        <taxon>Caenogastropoda</taxon>
        <taxon>Architaenioglossa</taxon>
        <taxon>Ampullarioidea</taxon>
        <taxon>Ampullariidae</taxon>
        <taxon>Pomacea</taxon>
    </lineage>
</organism>
<feature type="region of interest" description="Disordered" evidence="1">
    <location>
        <begin position="204"/>
        <end position="230"/>
    </location>
</feature>
<reference evidence="2 3" key="1">
    <citation type="submission" date="2018-04" db="EMBL/GenBank/DDBJ databases">
        <title>The genome of golden apple snail Pomacea canaliculata provides insight into stress tolerance and invasive adaptation.</title>
        <authorList>
            <person name="Liu C."/>
            <person name="Liu B."/>
            <person name="Ren Y."/>
            <person name="Zhang Y."/>
            <person name="Wang H."/>
            <person name="Li S."/>
            <person name="Jiang F."/>
            <person name="Yin L."/>
            <person name="Zhang G."/>
            <person name="Qian W."/>
            <person name="Fan W."/>
        </authorList>
    </citation>
    <scope>NUCLEOTIDE SEQUENCE [LARGE SCALE GENOMIC DNA]</scope>
    <source>
        <strain evidence="2">SZHN2017</strain>
        <tissue evidence="2">Muscle</tissue>
    </source>
</reference>
<feature type="compositionally biased region" description="Polar residues" evidence="1">
    <location>
        <begin position="38"/>
        <end position="49"/>
    </location>
</feature>